<dbReference type="Proteomes" id="UP000038830">
    <property type="component" value="Unassembled WGS sequence"/>
</dbReference>
<dbReference type="OrthoDB" id="76388at2759"/>
<proteinExistence type="inferred from homology"/>
<organism evidence="11 13">
    <name type="scientific">Cyberlindnera jadinii (strain ATCC 18201 / CBS 1600 / BCRC 20928 / JCM 3617 / NBRC 0987 / NRRL Y-1542)</name>
    <name type="common">Torula yeast</name>
    <name type="synonym">Candida utilis</name>
    <dbReference type="NCBI Taxonomy" id="983966"/>
    <lineage>
        <taxon>Eukaryota</taxon>
        <taxon>Fungi</taxon>
        <taxon>Dikarya</taxon>
        <taxon>Ascomycota</taxon>
        <taxon>Saccharomycotina</taxon>
        <taxon>Saccharomycetes</taxon>
        <taxon>Phaffomycetales</taxon>
        <taxon>Phaffomycetaceae</taxon>
        <taxon>Cyberlindnera</taxon>
    </lineage>
</organism>
<dbReference type="InterPro" id="IPR001223">
    <property type="entry name" value="Glyco_hydro18_cat"/>
</dbReference>
<reference evidence="13" key="2">
    <citation type="journal article" date="2015" name="J. Biotechnol.">
        <title>The structure of the Cyberlindnera jadinii genome and its relation to Candida utilis analyzed by the occurrence of single nucleotide polymorphisms.</title>
        <authorList>
            <person name="Rupp O."/>
            <person name="Brinkrolf K."/>
            <person name="Buerth C."/>
            <person name="Kunigo M."/>
            <person name="Schneider J."/>
            <person name="Jaenicke S."/>
            <person name="Goesmann A."/>
            <person name="Puehler A."/>
            <person name="Jaeger K.-E."/>
            <person name="Ernst J.F."/>
        </authorList>
    </citation>
    <scope>NUCLEOTIDE SEQUENCE [LARGE SCALE GENOMIC DNA]</scope>
    <source>
        <strain evidence="13">ATCC 18201 / CBS 1600 / BCRC 20928 / JCM 3617 / NBRC 0987 / NRRL Y-1542</strain>
    </source>
</reference>
<evidence type="ECO:0000256" key="6">
    <source>
        <dbReference type="ARBA" id="ARBA00023295"/>
    </source>
</evidence>
<dbReference type="GO" id="GO:0000272">
    <property type="term" value="P:polysaccharide catabolic process"/>
    <property type="evidence" value="ECO:0007669"/>
    <property type="project" value="UniProtKB-KW"/>
</dbReference>
<evidence type="ECO:0000256" key="5">
    <source>
        <dbReference type="ARBA" id="ARBA00023277"/>
    </source>
</evidence>
<sequence>MFFHRLKDYLSIQKQGVQSQLDGMRSCVYYSNWSVYSRKHFPDQIPLEYTTNVFYAFFNVDPLTGEVKLSDSWADLELPIESHFAENGRDTTTCTNDGLIATMFALKKLHRHVKVSMSIGGWSNRDSFKEGLSTDEKLNRFVNSAVELMLLYGFDGIDLDWEYPETHHEISKYVLVMKKLRLKFRNIEELKGLKMDTILLTMSSPAFIGMLSTFPVREIDRYLSFWNLVSYDFAGEWSETTGYHCNLYKRSSTLMSSDELCADDAVKYLIKKGIDSTKIVLGMANYGRSFTMTGGLGHPFHGVGDGSSDEKGIWSYNKLPLPGTKEQYDEQCVVAYCYDSKSKTFVSYDNPESVKKKGKYVHCMKLGGGMWWESCGDCYDDPSRSLIHNFVESIGGVQVLDQTNNLSTEVFVNSEFLISKNLV</sequence>
<evidence type="ECO:0000256" key="8">
    <source>
        <dbReference type="RuleBase" id="RU000489"/>
    </source>
</evidence>
<evidence type="ECO:0000256" key="9">
    <source>
        <dbReference type="RuleBase" id="RU004453"/>
    </source>
</evidence>
<dbReference type="PROSITE" id="PS51910">
    <property type="entry name" value="GH18_2"/>
    <property type="match status" value="1"/>
</dbReference>
<dbReference type="GO" id="GO:0006032">
    <property type="term" value="P:chitin catabolic process"/>
    <property type="evidence" value="ECO:0007669"/>
    <property type="project" value="UniProtKB-KW"/>
</dbReference>
<evidence type="ECO:0000313" key="13">
    <source>
        <dbReference type="Proteomes" id="UP000038830"/>
    </source>
</evidence>
<dbReference type="EMBL" id="CDQK01000004">
    <property type="protein sequence ID" value="CEP23612.1"/>
    <property type="molecule type" value="Genomic_DNA"/>
</dbReference>
<evidence type="ECO:0000259" key="10">
    <source>
        <dbReference type="PROSITE" id="PS51910"/>
    </source>
</evidence>
<dbReference type="AlphaFoldDB" id="A0A0H5C6U1"/>
<keyword evidence="6 8" id="KW-0326">Glycosidase</keyword>
<dbReference type="CDD" id="cd06548">
    <property type="entry name" value="GH18_chitinase"/>
    <property type="match status" value="1"/>
</dbReference>
<dbReference type="PROSITE" id="PS01095">
    <property type="entry name" value="GH18_1"/>
    <property type="match status" value="1"/>
</dbReference>
<dbReference type="EMBL" id="KV453930">
    <property type="protein sequence ID" value="ODV73499.1"/>
    <property type="molecule type" value="Genomic_DNA"/>
</dbReference>
<dbReference type="SUPFAM" id="SSF51445">
    <property type="entry name" value="(Trans)glycosidases"/>
    <property type="match status" value="1"/>
</dbReference>
<dbReference type="STRING" id="983966.A0A0H5C6U1"/>
<dbReference type="Pfam" id="PF00704">
    <property type="entry name" value="Glyco_hydro_18"/>
    <property type="match status" value="1"/>
</dbReference>
<evidence type="ECO:0000313" key="14">
    <source>
        <dbReference type="Proteomes" id="UP000094389"/>
    </source>
</evidence>
<keyword evidence="7" id="KW-0624">Polysaccharide degradation</keyword>
<keyword evidence="5" id="KW-0119">Carbohydrate metabolism</keyword>
<name>A0A0H5C6U1_CYBJN</name>
<dbReference type="GO" id="GO:0008843">
    <property type="term" value="F:endochitinase activity"/>
    <property type="evidence" value="ECO:0007669"/>
    <property type="project" value="UniProtKB-EC"/>
</dbReference>
<accession>A0A0H5C6U1</accession>
<dbReference type="PANTHER" id="PTHR11177:SF317">
    <property type="entry name" value="CHITINASE 12-RELATED"/>
    <property type="match status" value="1"/>
</dbReference>
<evidence type="ECO:0000313" key="12">
    <source>
        <dbReference type="EMBL" id="ODV73499.1"/>
    </source>
</evidence>
<dbReference type="InterPro" id="IPR017853">
    <property type="entry name" value="GH"/>
</dbReference>
<dbReference type="GO" id="GO:0005576">
    <property type="term" value="C:extracellular region"/>
    <property type="evidence" value="ECO:0007669"/>
    <property type="project" value="TreeGrafter"/>
</dbReference>
<gene>
    <name evidence="11" type="primary">CHT4</name>
    <name evidence="11" type="ORF">BN1211_4241</name>
    <name evidence="12" type="ORF">CYBJADRAFT_167535</name>
</gene>
<dbReference type="GO" id="GO:0008061">
    <property type="term" value="F:chitin binding"/>
    <property type="evidence" value="ECO:0007669"/>
    <property type="project" value="InterPro"/>
</dbReference>
<dbReference type="Gene3D" id="3.10.50.10">
    <property type="match status" value="1"/>
</dbReference>
<evidence type="ECO:0000256" key="1">
    <source>
        <dbReference type="ARBA" id="ARBA00000822"/>
    </source>
</evidence>
<dbReference type="Gene3D" id="3.20.20.80">
    <property type="entry name" value="Glycosidases"/>
    <property type="match status" value="1"/>
</dbReference>
<dbReference type="InterPro" id="IPR011583">
    <property type="entry name" value="Chitinase_II/V-like_cat"/>
</dbReference>
<dbReference type="SUPFAM" id="SSF54556">
    <property type="entry name" value="Chitinase insertion domain"/>
    <property type="match status" value="1"/>
</dbReference>
<evidence type="ECO:0000256" key="4">
    <source>
        <dbReference type="ARBA" id="ARBA00023024"/>
    </source>
</evidence>
<dbReference type="InterPro" id="IPR050314">
    <property type="entry name" value="Glycosyl_Hydrlase_18"/>
</dbReference>
<comment type="similarity">
    <text evidence="9">Belongs to the glycosyl hydrolase 18 family.</text>
</comment>
<keyword evidence="3 8" id="KW-0378">Hydrolase</keyword>
<dbReference type="InterPro" id="IPR001579">
    <property type="entry name" value="Glyco_hydro_18_chit_AS"/>
</dbReference>
<dbReference type="OMA" id="FYYCSGG"/>
<dbReference type="Proteomes" id="UP000094389">
    <property type="component" value="Unassembled WGS sequence"/>
</dbReference>
<protein>
    <recommendedName>
        <fullName evidence="2">chitinase</fullName>
        <ecNumber evidence="2">3.2.1.14</ecNumber>
    </recommendedName>
</protein>
<evidence type="ECO:0000256" key="2">
    <source>
        <dbReference type="ARBA" id="ARBA00012729"/>
    </source>
</evidence>
<feature type="domain" description="GH18" evidence="10">
    <location>
        <begin position="24"/>
        <end position="397"/>
    </location>
</feature>
<keyword evidence="4" id="KW-0146">Chitin degradation</keyword>
<dbReference type="EC" id="3.2.1.14" evidence="2"/>
<dbReference type="PANTHER" id="PTHR11177">
    <property type="entry name" value="CHITINASE"/>
    <property type="match status" value="1"/>
</dbReference>
<reference evidence="12 14" key="3">
    <citation type="journal article" date="2016" name="Proc. Natl. Acad. Sci. U.S.A.">
        <title>Comparative genomics of biotechnologically important yeasts.</title>
        <authorList>
            <person name="Riley R."/>
            <person name="Haridas S."/>
            <person name="Wolfe K.H."/>
            <person name="Lopes M.R."/>
            <person name="Hittinger C.T."/>
            <person name="Goeker M."/>
            <person name="Salamov A.A."/>
            <person name="Wisecaver J.H."/>
            <person name="Long T.M."/>
            <person name="Calvey C.H."/>
            <person name="Aerts A.L."/>
            <person name="Barry K.W."/>
            <person name="Choi C."/>
            <person name="Clum A."/>
            <person name="Coughlan A.Y."/>
            <person name="Deshpande S."/>
            <person name="Douglass A.P."/>
            <person name="Hanson S.J."/>
            <person name="Klenk H.-P."/>
            <person name="LaButti K.M."/>
            <person name="Lapidus A."/>
            <person name="Lindquist E.A."/>
            <person name="Lipzen A.M."/>
            <person name="Meier-Kolthoff J.P."/>
            <person name="Ohm R.A."/>
            <person name="Otillar R.P."/>
            <person name="Pangilinan J.L."/>
            <person name="Peng Y."/>
            <person name="Rokas A."/>
            <person name="Rosa C.A."/>
            <person name="Scheuner C."/>
            <person name="Sibirny A.A."/>
            <person name="Slot J.C."/>
            <person name="Stielow J.B."/>
            <person name="Sun H."/>
            <person name="Kurtzman C.P."/>
            <person name="Blackwell M."/>
            <person name="Grigoriev I.V."/>
            <person name="Jeffries T.W."/>
        </authorList>
    </citation>
    <scope>NUCLEOTIDE SEQUENCE [LARGE SCALE GENOMIC DNA]</scope>
    <source>
        <strain evidence="14">ATCC 18201 / CBS 1600 / BCRC 20928 / JCM 3617 / NBRC 0987 / NRRL Y-1542</strain>
        <strain evidence="12">NRRL Y-1542</strain>
    </source>
</reference>
<keyword evidence="14" id="KW-1185">Reference proteome</keyword>
<dbReference type="SMART" id="SM00636">
    <property type="entry name" value="Glyco_18"/>
    <property type="match status" value="1"/>
</dbReference>
<comment type="catalytic activity">
    <reaction evidence="1">
        <text>Random endo-hydrolysis of N-acetyl-beta-D-glucosaminide (1-&gt;4)-beta-linkages in chitin and chitodextrins.</text>
        <dbReference type="EC" id="3.2.1.14"/>
    </reaction>
</comment>
<evidence type="ECO:0000256" key="3">
    <source>
        <dbReference type="ARBA" id="ARBA00022801"/>
    </source>
</evidence>
<reference evidence="11" key="1">
    <citation type="submission" date="2014-12" db="EMBL/GenBank/DDBJ databases">
        <authorList>
            <person name="Jaenicke S."/>
        </authorList>
    </citation>
    <scope>NUCLEOTIDE SEQUENCE [LARGE SCALE GENOMIC DNA]</scope>
    <source>
        <strain evidence="11">CBS1600</strain>
    </source>
</reference>
<dbReference type="InterPro" id="IPR029070">
    <property type="entry name" value="Chitinase_insertion_sf"/>
</dbReference>
<evidence type="ECO:0000256" key="7">
    <source>
        <dbReference type="ARBA" id="ARBA00023326"/>
    </source>
</evidence>
<evidence type="ECO:0000313" key="11">
    <source>
        <dbReference type="EMBL" id="CEP23612.1"/>
    </source>
</evidence>
<accession>A0A1E4S1X7</accession>